<proteinExistence type="inferred from homology"/>
<feature type="domain" description="HIT-type" evidence="7">
    <location>
        <begin position="29"/>
        <end position="63"/>
    </location>
</feature>
<protein>
    <submittedName>
        <fullName evidence="8">Putative box C/D snoRNA protein SPCC613.07</fullName>
    </submittedName>
</protein>
<reference evidence="8" key="1">
    <citation type="submission" date="2016-01" db="EMBL/GenBank/DDBJ databases">
        <title>Reference transcriptome for the parasite Schistocephalus solidus: insights into the molecular evolution of parasitism.</title>
        <authorList>
            <person name="Hebert F.O."/>
            <person name="Grambauer S."/>
            <person name="Barber I."/>
            <person name="Landry C.R."/>
            <person name="Aubin-Horth N."/>
        </authorList>
    </citation>
    <scope>NUCLEOTIDE SEQUENCE</scope>
</reference>
<dbReference type="GO" id="GO:0048254">
    <property type="term" value="P:snoRNA localization"/>
    <property type="evidence" value="ECO:0007669"/>
    <property type="project" value="TreeGrafter"/>
</dbReference>
<evidence type="ECO:0000256" key="5">
    <source>
        <dbReference type="ARBA" id="ARBA00049654"/>
    </source>
</evidence>
<keyword evidence="2 6" id="KW-0863">Zinc-finger</keyword>
<accession>A0A0X3QEG1</accession>
<dbReference type="GO" id="GO:0005634">
    <property type="term" value="C:nucleus"/>
    <property type="evidence" value="ECO:0007669"/>
    <property type="project" value="TreeGrafter"/>
</dbReference>
<sequence length="318" mass="35871">MQLPNPEEFQRAEASPSLKSIKTRTSEVCKVCSSVEAKYTCPRCALKTCSLQCCLRHKKETGCSGKRNLAAFVSRKDYDYFNFLSDYRLLEAVDRDNETRERQLSELRQSYRRPQPGQSKLAVLARSLGIDFRALSPLLKRARMNKTFISTSGDLSSTAPTIMWSLEFCLLPSSHPEGGPRTCLRDDLRWCDQLLCPLRILVHSCHPDWSMETIWRDRVTALSSVEQENLVTNKAPAGAVVSWLLSTPPSLNPADSSSSFFFYIQCDGGKQQPGRSGIYPKHEIFPSTALSEVLTYDSFVIHEFPTVWVSRTELPTTG</sequence>
<evidence type="ECO:0000256" key="1">
    <source>
        <dbReference type="ARBA" id="ARBA00022723"/>
    </source>
</evidence>
<dbReference type="EMBL" id="GEEE01003953">
    <property type="protein sequence ID" value="JAP59272.1"/>
    <property type="molecule type" value="Transcribed_RNA"/>
</dbReference>
<dbReference type="AlphaFoldDB" id="A0A0X3QEG1"/>
<comment type="function">
    <text evidence="4">Required for box C/D snoRNAs accumulation involved in snoRNA processing, snoRNA transport to the nucleolus and ribosome biogenesis.</text>
</comment>
<dbReference type="PANTHER" id="PTHR13483">
    <property type="entry name" value="BOX C_D SNORNA PROTEIN 1-RELATED"/>
    <property type="match status" value="1"/>
</dbReference>
<dbReference type="PROSITE" id="PS51083">
    <property type="entry name" value="ZF_HIT"/>
    <property type="match status" value="1"/>
</dbReference>
<dbReference type="CDD" id="cd23023">
    <property type="entry name" value="zf-HIT_BCD1"/>
    <property type="match status" value="1"/>
</dbReference>
<dbReference type="Pfam" id="PF04438">
    <property type="entry name" value="zf-HIT"/>
    <property type="match status" value="1"/>
</dbReference>
<dbReference type="SUPFAM" id="SSF144232">
    <property type="entry name" value="HIT/MYND zinc finger-like"/>
    <property type="match status" value="1"/>
</dbReference>
<evidence type="ECO:0000256" key="3">
    <source>
        <dbReference type="ARBA" id="ARBA00022833"/>
    </source>
</evidence>
<dbReference type="GO" id="GO:0000463">
    <property type="term" value="P:maturation of LSU-rRNA from tricistronic rRNA transcript (SSU-rRNA, 5.8S rRNA, LSU-rRNA)"/>
    <property type="evidence" value="ECO:0007669"/>
    <property type="project" value="TreeGrafter"/>
</dbReference>
<name>A0A0X3QEG1_SCHSO</name>
<organism evidence="8">
    <name type="scientific">Schistocephalus solidus</name>
    <name type="common">Tapeworm</name>
    <dbReference type="NCBI Taxonomy" id="70667"/>
    <lineage>
        <taxon>Eukaryota</taxon>
        <taxon>Metazoa</taxon>
        <taxon>Spiralia</taxon>
        <taxon>Lophotrochozoa</taxon>
        <taxon>Platyhelminthes</taxon>
        <taxon>Cestoda</taxon>
        <taxon>Eucestoda</taxon>
        <taxon>Diphyllobothriidea</taxon>
        <taxon>Diphyllobothriidae</taxon>
        <taxon>Schistocephalus</taxon>
    </lineage>
</organism>
<dbReference type="PANTHER" id="PTHR13483:SF11">
    <property type="entry name" value="ZINC FINGER HIT DOMAIN-CONTAINING PROTEIN 3"/>
    <property type="match status" value="1"/>
</dbReference>
<keyword evidence="3" id="KW-0862">Zinc</keyword>
<evidence type="ECO:0000256" key="4">
    <source>
        <dbReference type="ARBA" id="ARBA00049598"/>
    </source>
</evidence>
<evidence type="ECO:0000256" key="6">
    <source>
        <dbReference type="PROSITE-ProRule" id="PRU00453"/>
    </source>
</evidence>
<evidence type="ECO:0000259" key="7">
    <source>
        <dbReference type="PROSITE" id="PS51083"/>
    </source>
</evidence>
<evidence type="ECO:0000313" key="8">
    <source>
        <dbReference type="EMBL" id="JAP59272.1"/>
    </source>
</evidence>
<dbReference type="InterPro" id="IPR051639">
    <property type="entry name" value="BCD1"/>
</dbReference>
<dbReference type="GO" id="GO:0000492">
    <property type="term" value="P:box C/D snoRNP assembly"/>
    <property type="evidence" value="ECO:0007669"/>
    <property type="project" value="TreeGrafter"/>
</dbReference>
<evidence type="ECO:0000256" key="2">
    <source>
        <dbReference type="ARBA" id="ARBA00022771"/>
    </source>
</evidence>
<dbReference type="Pfam" id="PF25790">
    <property type="entry name" value="BCD1"/>
    <property type="match status" value="1"/>
</dbReference>
<dbReference type="InterPro" id="IPR007529">
    <property type="entry name" value="Znf_HIT"/>
</dbReference>
<dbReference type="GO" id="GO:0070761">
    <property type="term" value="C:pre-snoRNP complex"/>
    <property type="evidence" value="ECO:0007669"/>
    <property type="project" value="TreeGrafter"/>
</dbReference>
<gene>
    <name evidence="8" type="primary">BCD1</name>
    <name evidence="8" type="ORF">TR143553</name>
</gene>
<dbReference type="GO" id="GO:0008270">
    <property type="term" value="F:zinc ion binding"/>
    <property type="evidence" value="ECO:0007669"/>
    <property type="project" value="UniProtKB-UniRule"/>
</dbReference>
<keyword evidence="1" id="KW-0479">Metal-binding</keyword>
<dbReference type="Gene3D" id="3.30.60.190">
    <property type="match status" value="1"/>
</dbReference>
<comment type="similarity">
    <text evidence="5">Belongs to the BCD1 family.</text>
</comment>
<dbReference type="InterPro" id="IPR057721">
    <property type="entry name" value="BCD1_alpha/beta"/>
</dbReference>